<comment type="cofactor">
    <cofactor evidence="1">
        <name>Mg(2+)</name>
        <dbReference type="ChEBI" id="CHEBI:18420"/>
    </cofactor>
</comment>
<keyword evidence="4" id="KW-1185">Reference proteome</keyword>
<proteinExistence type="inferred from homology"/>
<evidence type="ECO:0000256" key="1">
    <source>
        <dbReference type="RuleBase" id="RU363044"/>
    </source>
</evidence>
<dbReference type="InterPro" id="IPR027417">
    <property type="entry name" value="P-loop_NTPase"/>
</dbReference>
<name>A0A1X6PK21_PORUM</name>
<dbReference type="EC" id="5.6.2.3" evidence="1"/>
<dbReference type="InterPro" id="IPR010285">
    <property type="entry name" value="DNA_helicase_pif1-like_DEAD"/>
</dbReference>
<dbReference type="PANTHER" id="PTHR47642">
    <property type="entry name" value="ATP-DEPENDENT DNA HELICASE"/>
    <property type="match status" value="1"/>
</dbReference>
<dbReference type="GO" id="GO:0006310">
    <property type="term" value="P:DNA recombination"/>
    <property type="evidence" value="ECO:0007669"/>
    <property type="project" value="UniProtKB-KW"/>
</dbReference>
<evidence type="ECO:0000313" key="4">
    <source>
        <dbReference type="Proteomes" id="UP000218209"/>
    </source>
</evidence>
<organism evidence="3 4">
    <name type="scientific">Porphyra umbilicalis</name>
    <name type="common">Purple laver</name>
    <name type="synonym">Red alga</name>
    <dbReference type="NCBI Taxonomy" id="2786"/>
    <lineage>
        <taxon>Eukaryota</taxon>
        <taxon>Rhodophyta</taxon>
        <taxon>Bangiophyceae</taxon>
        <taxon>Bangiales</taxon>
        <taxon>Bangiaceae</taxon>
        <taxon>Porphyra</taxon>
    </lineage>
</organism>
<protein>
    <recommendedName>
        <fullName evidence="1">ATP-dependent DNA helicase</fullName>
        <ecNumber evidence="1">5.6.2.3</ecNumber>
    </recommendedName>
</protein>
<dbReference type="GO" id="GO:0000723">
    <property type="term" value="P:telomere maintenance"/>
    <property type="evidence" value="ECO:0007669"/>
    <property type="project" value="InterPro"/>
</dbReference>
<dbReference type="GO" id="GO:0016887">
    <property type="term" value="F:ATP hydrolysis activity"/>
    <property type="evidence" value="ECO:0007669"/>
    <property type="project" value="RHEA"/>
</dbReference>
<dbReference type="AlphaFoldDB" id="A0A1X6PK21"/>
<sequence length="437" mass="47204">MSHSHARLDSSQLLVARSVLGGRNVAAVGAAGCGKSTLLSLIVGVARERWGHSAVVVLAWAGSAAQLVGGQTVSSLLHVSVGDVSKERILSRILSNPPARAAINAARLVVIDEAPTIPGRWFDRLEYVLRRLAPPTLQCRPFGGRIVFAAGDPLQLPAYRVTDESTQKGACSERAWHDTFSSAHGDVVELTGQHRQSGEDPLLAILSRLRVGDCRDEDLAVLNSTWTDDVDDWPNFQHLRAKVCDAQAYNKKRLTAMIGATGTFTCRDEMPPQTSNDAPRREPPDLNKVAAAAVTVKVGAQVVCTMSFGVVKTGTRGVVCSFLPEESVCCRFNGVDEVVAMPLVKFSVMDEDEQELACRWQVPILLSWAVTVSRAQGMTISKVAVDFPCTSWTLDGLAYAALSRAVSLSSLRVRGLTRDHVKTSATALAWYESVRSE</sequence>
<dbReference type="Pfam" id="PF05970">
    <property type="entry name" value="PIF1"/>
    <property type="match status" value="1"/>
</dbReference>
<keyword evidence="1" id="KW-0234">DNA repair</keyword>
<dbReference type="EMBL" id="KV918766">
    <property type="protein sequence ID" value="OSX81096.1"/>
    <property type="molecule type" value="Genomic_DNA"/>
</dbReference>
<dbReference type="Gene3D" id="3.40.50.300">
    <property type="entry name" value="P-loop containing nucleotide triphosphate hydrolases"/>
    <property type="match status" value="1"/>
</dbReference>
<evidence type="ECO:0000259" key="2">
    <source>
        <dbReference type="Pfam" id="PF05970"/>
    </source>
</evidence>
<gene>
    <name evidence="3" type="ORF">BU14_0027s0121</name>
</gene>
<keyword evidence="1" id="KW-0378">Hydrolase</keyword>
<comment type="catalytic activity">
    <reaction evidence="1">
        <text>ATP + H2O = ADP + phosphate + H(+)</text>
        <dbReference type="Rhea" id="RHEA:13065"/>
        <dbReference type="ChEBI" id="CHEBI:15377"/>
        <dbReference type="ChEBI" id="CHEBI:15378"/>
        <dbReference type="ChEBI" id="CHEBI:30616"/>
        <dbReference type="ChEBI" id="CHEBI:43474"/>
        <dbReference type="ChEBI" id="CHEBI:456216"/>
        <dbReference type="EC" id="5.6.2.3"/>
    </reaction>
</comment>
<dbReference type="GO" id="GO:0005524">
    <property type="term" value="F:ATP binding"/>
    <property type="evidence" value="ECO:0007669"/>
    <property type="project" value="UniProtKB-KW"/>
</dbReference>
<accession>A0A1X6PK21</accession>
<reference evidence="3 4" key="1">
    <citation type="submission" date="2017-03" db="EMBL/GenBank/DDBJ databases">
        <title>WGS assembly of Porphyra umbilicalis.</title>
        <authorList>
            <person name="Brawley S.H."/>
            <person name="Blouin N.A."/>
            <person name="Ficko-Blean E."/>
            <person name="Wheeler G.L."/>
            <person name="Lohr M."/>
            <person name="Goodson H.V."/>
            <person name="Jenkins J.W."/>
            <person name="Blaby-Haas C.E."/>
            <person name="Helliwell K.E."/>
            <person name="Chan C."/>
            <person name="Marriage T."/>
            <person name="Bhattacharya D."/>
            <person name="Klein A.S."/>
            <person name="Badis Y."/>
            <person name="Brodie J."/>
            <person name="Cao Y."/>
            <person name="Collen J."/>
            <person name="Dittami S.M."/>
            <person name="Gachon C.M."/>
            <person name="Green B.R."/>
            <person name="Karpowicz S."/>
            <person name="Kim J.W."/>
            <person name="Kudahl U."/>
            <person name="Lin S."/>
            <person name="Michel G."/>
            <person name="Mittag M."/>
            <person name="Olson B.J."/>
            <person name="Pangilinan J."/>
            <person name="Peng Y."/>
            <person name="Qiu H."/>
            <person name="Shu S."/>
            <person name="Singer J.T."/>
            <person name="Smith A.G."/>
            <person name="Sprecher B.N."/>
            <person name="Wagner V."/>
            <person name="Wang W."/>
            <person name="Wang Z.-Y."/>
            <person name="Yan J."/>
            <person name="Yarish C."/>
            <person name="Zoeuner-Riek S."/>
            <person name="Zhuang Y."/>
            <person name="Zou Y."/>
            <person name="Lindquist E.A."/>
            <person name="Grimwood J."/>
            <person name="Barry K."/>
            <person name="Rokhsar D.S."/>
            <person name="Schmutz J."/>
            <person name="Stiller J.W."/>
            <person name="Grossman A.R."/>
            <person name="Prochnik S.E."/>
        </authorList>
    </citation>
    <scope>NUCLEOTIDE SEQUENCE [LARGE SCALE GENOMIC DNA]</scope>
    <source>
        <strain evidence="3">4086291</strain>
    </source>
</reference>
<dbReference type="PANTHER" id="PTHR47642:SF5">
    <property type="entry name" value="ATP-DEPENDENT DNA HELICASE"/>
    <property type="match status" value="1"/>
</dbReference>
<keyword evidence="1" id="KW-0347">Helicase</keyword>
<dbReference type="Proteomes" id="UP000218209">
    <property type="component" value="Unassembled WGS sequence"/>
</dbReference>
<dbReference type="GO" id="GO:0006281">
    <property type="term" value="P:DNA repair"/>
    <property type="evidence" value="ECO:0007669"/>
    <property type="project" value="UniProtKB-KW"/>
</dbReference>
<dbReference type="InterPro" id="IPR051055">
    <property type="entry name" value="PIF1_helicase"/>
</dbReference>
<keyword evidence="1" id="KW-0233">DNA recombination</keyword>
<evidence type="ECO:0000313" key="3">
    <source>
        <dbReference type="EMBL" id="OSX81096.1"/>
    </source>
</evidence>
<comment type="similarity">
    <text evidence="1">Belongs to the helicase family.</text>
</comment>
<keyword evidence="1" id="KW-0547">Nucleotide-binding</keyword>
<dbReference type="OrthoDB" id="432234at2759"/>
<feature type="domain" description="DNA helicase Pif1-like DEAD-box helicase" evidence="2">
    <location>
        <begin position="22"/>
        <end position="166"/>
    </location>
</feature>
<dbReference type="CDD" id="cd18809">
    <property type="entry name" value="SF1_C_RecD"/>
    <property type="match status" value="1"/>
</dbReference>
<dbReference type="GO" id="GO:0043139">
    <property type="term" value="F:5'-3' DNA helicase activity"/>
    <property type="evidence" value="ECO:0007669"/>
    <property type="project" value="UniProtKB-EC"/>
</dbReference>
<keyword evidence="1" id="KW-0067">ATP-binding</keyword>
<dbReference type="SUPFAM" id="SSF52540">
    <property type="entry name" value="P-loop containing nucleoside triphosphate hydrolases"/>
    <property type="match status" value="2"/>
</dbReference>
<keyword evidence="1" id="KW-0227">DNA damage</keyword>